<protein>
    <submittedName>
        <fullName evidence="2">Serine kinase/phosphatase</fullName>
    </submittedName>
</protein>
<feature type="compositionally biased region" description="Basic and acidic residues" evidence="1">
    <location>
        <begin position="123"/>
        <end position="138"/>
    </location>
</feature>
<evidence type="ECO:0000256" key="1">
    <source>
        <dbReference type="SAM" id="MobiDB-lite"/>
    </source>
</evidence>
<organism evidence="2 3">
    <name type="scientific">Pseudomonas maioricensis</name>
    <dbReference type="NCBI Taxonomy" id="1766623"/>
    <lineage>
        <taxon>Bacteria</taxon>
        <taxon>Pseudomonadati</taxon>
        <taxon>Pseudomonadota</taxon>
        <taxon>Gammaproteobacteria</taxon>
        <taxon>Pseudomonadales</taxon>
        <taxon>Pseudomonadaceae</taxon>
        <taxon>Pseudomonas</taxon>
    </lineage>
</organism>
<keyword evidence="2" id="KW-0418">Kinase</keyword>
<dbReference type="EMBL" id="LOHG01000015">
    <property type="protein sequence ID" value="MCI8211903.1"/>
    <property type="molecule type" value="Genomic_DNA"/>
</dbReference>
<feature type="compositionally biased region" description="Basic and acidic residues" evidence="1">
    <location>
        <begin position="82"/>
        <end position="93"/>
    </location>
</feature>
<accession>A0ABS9ZMW3</accession>
<gene>
    <name evidence="2" type="ORF">AUC61_20430</name>
</gene>
<proteinExistence type="predicted"/>
<keyword evidence="3" id="KW-1185">Reference proteome</keyword>
<reference evidence="2 3" key="1">
    <citation type="submission" date="2015-12" db="EMBL/GenBank/DDBJ databases">
        <title>Phylogenomics in the description of a new species in the Pseudomonas syringae group.</title>
        <authorList>
            <person name="Busquets A."/>
            <person name="Gomila M."/>
            <person name="Beiki F."/>
            <person name="Rahimian H."/>
            <person name="Mulet M."/>
            <person name="Sanchez D."/>
            <person name="Garcia-Valdes E."/>
            <person name="Lalucat J."/>
        </authorList>
    </citation>
    <scope>NUCLEOTIDE SEQUENCE [LARGE SCALE GENOMIC DNA]</scope>
    <source>
        <strain evidence="2 3">S25</strain>
    </source>
</reference>
<name>A0ABS9ZMW3_9PSED</name>
<dbReference type="RefSeq" id="WP_243247983.1">
    <property type="nucleotide sequence ID" value="NZ_LOHG01000015.1"/>
</dbReference>
<feature type="compositionally biased region" description="Acidic residues" evidence="1">
    <location>
        <begin position="108"/>
        <end position="122"/>
    </location>
</feature>
<evidence type="ECO:0000313" key="3">
    <source>
        <dbReference type="Proteomes" id="UP001320513"/>
    </source>
</evidence>
<dbReference type="Proteomes" id="UP001320513">
    <property type="component" value="Unassembled WGS sequence"/>
</dbReference>
<feature type="compositionally biased region" description="Basic and acidic residues" evidence="1">
    <location>
        <begin position="48"/>
        <end position="60"/>
    </location>
</feature>
<sequence>MNDSRRPYGATQPEPIDDNEDRMGSMRELNFDDKGDDARIGDLIPEDELSHEIPEQRVREAGLTGASTPDHHPTDDDLDPEILIREDGARSGDEEGEDSPADFNLTVVDEDDIGGGDGLDEAELGRLDPLDGKPEKRE</sequence>
<evidence type="ECO:0000313" key="2">
    <source>
        <dbReference type="EMBL" id="MCI8211903.1"/>
    </source>
</evidence>
<dbReference type="GO" id="GO:0016301">
    <property type="term" value="F:kinase activity"/>
    <property type="evidence" value="ECO:0007669"/>
    <property type="project" value="UniProtKB-KW"/>
</dbReference>
<comment type="caution">
    <text evidence="2">The sequence shown here is derived from an EMBL/GenBank/DDBJ whole genome shotgun (WGS) entry which is preliminary data.</text>
</comment>
<keyword evidence="2" id="KW-0808">Transferase</keyword>
<feature type="region of interest" description="Disordered" evidence="1">
    <location>
        <begin position="1"/>
        <end position="138"/>
    </location>
</feature>
<feature type="compositionally biased region" description="Basic and acidic residues" evidence="1">
    <location>
        <begin position="21"/>
        <end position="40"/>
    </location>
</feature>